<comment type="caution">
    <text evidence="3">The sequence shown here is derived from an EMBL/GenBank/DDBJ whole genome shotgun (WGS) entry which is preliminary data.</text>
</comment>
<dbReference type="PANTHER" id="PTHR21047:SF2">
    <property type="entry name" value="THYMIDINE DIPHOSPHO-4-KETO-RHAMNOSE 3,5-EPIMERASE"/>
    <property type="match status" value="1"/>
</dbReference>
<dbReference type="CDD" id="cd00438">
    <property type="entry name" value="cupin_RmlC"/>
    <property type="match status" value="1"/>
</dbReference>
<dbReference type="RefSeq" id="WP_053625966.1">
    <property type="nucleotide sequence ID" value="NZ_BMRU01000028.1"/>
</dbReference>
<keyword evidence="2" id="KW-0413">Isomerase</keyword>
<evidence type="ECO:0000313" key="3">
    <source>
        <dbReference type="EMBL" id="GHI11658.1"/>
    </source>
</evidence>
<dbReference type="EMBL" id="BNDV01000002">
    <property type="protein sequence ID" value="GHI11658.1"/>
    <property type="molecule type" value="Genomic_DNA"/>
</dbReference>
<dbReference type="Pfam" id="PF00908">
    <property type="entry name" value="dTDP_sugar_isom"/>
    <property type="match status" value="1"/>
</dbReference>
<dbReference type="InterPro" id="IPR000888">
    <property type="entry name" value="RmlC-like"/>
</dbReference>
<accession>A0ABQ3NFY7</accession>
<gene>
    <name evidence="3" type="primary">rfbC</name>
    <name evidence="3" type="ORF">Scinn_11210</name>
</gene>
<dbReference type="Gene3D" id="2.60.120.10">
    <property type="entry name" value="Jelly Rolls"/>
    <property type="match status" value="1"/>
</dbReference>
<dbReference type="SUPFAM" id="SSF51182">
    <property type="entry name" value="RmlC-like cupins"/>
    <property type="match status" value="1"/>
</dbReference>
<dbReference type="PANTHER" id="PTHR21047">
    <property type="entry name" value="DTDP-6-DEOXY-D-GLUCOSE-3,5 EPIMERASE"/>
    <property type="match status" value="1"/>
</dbReference>
<dbReference type="InterPro" id="IPR014710">
    <property type="entry name" value="RmlC-like_jellyroll"/>
</dbReference>
<evidence type="ECO:0000256" key="1">
    <source>
        <dbReference type="ARBA" id="ARBA00010154"/>
    </source>
</evidence>
<evidence type="ECO:0000256" key="2">
    <source>
        <dbReference type="ARBA" id="ARBA00023235"/>
    </source>
</evidence>
<keyword evidence="4" id="KW-1185">Reference proteome</keyword>
<protein>
    <submittedName>
        <fullName evidence="3">dTDP-4-dehydrorhamnose 3,5-epimerase</fullName>
    </submittedName>
</protein>
<dbReference type="GeneID" id="86957374"/>
<evidence type="ECO:0000313" key="4">
    <source>
        <dbReference type="Proteomes" id="UP000660554"/>
    </source>
</evidence>
<sequence length="204" mass="21392">MKVRELAVEGAYAFEPEAFHDERGSFRSPHQEAAFGAALGGPLFPVAQVSTSRSRRGVVRGVHYTATPGSMAKYVLCTGGRALDVVVDLRLGSPTFGRSERVELSPEAGTALYLPPGVGHLFAALEEDTVMVYLLSAAYRADKERAVHPLDPALGLQLPGGHDPVLSERDRVAPTLAAAREAGLLPSYADCGPAGDGARGGAGR</sequence>
<dbReference type="InterPro" id="IPR011051">
    <property type="entry name" value="RmlC_Cupin_sf"/>
</dbReference>
<dbReference type="Proteomes" id="UP000660554">
    <property type="component" value="Unassembled WGS sequence"/>
</dbReference>
<reference evidence="4" key="1">
    <citation type="submission" date="2020-09" db="EMBL/GenBank/DDBJ databases">
        <title>Whole genome shotgun sequence of Streptomyces cinnamonensis NBRC 15873.</title>
        <authorList>
            <person name="Komaki H."/>
            <person name="Tamura T."/>
        </authorList>
    </citation>
    <scope>NUCLEOTIDE SEQUENCE [LARGE SCALE GENOMIC DNA]</scope>
    <source>
        <strain evidence="4">NBRC 15873</strain>
    </source>
</reference>
<name>A0ABQ3NFY7_STRVG</name>
<proteinExistence type="inferred from homology"/>
<organism evidence="3 4">
    <name type="scientific">Streptomyces virginiae</name>
    <name type="common">Streptomyces cinnamonensis</name>
    <dbReference type="NCBI Taxonomy" id="1961"/>
    <lineage>
        <taxon>Bacteria</taxon>
        <taxon>Bacillati</taxon>
        <taxon>Actinomycetota</taxon>
        <taxon>Actinomycetes</taxon>
        <taxon>Kitasatosporales</taxon>
        <taxon>Streptomycetaceae</taxon>
        <taxon>Streptomyces</taxon>
    </lineage>
</organism>
<comment type="similarity">
    <text evidence="1">Belongs to the dTDP-4-dehydrorhamnose 3,5-epimerase family.</text>
</comment>